<evidence type="ECO:0000256" key="3">
    <source>
        <dbReference type="ARBA" id="ARBA00022771"/>
    </source>
</evidence>
<feature type="compositionally biased region" description="Polar residues" evidence="6">
    <location>
        <begin position="118"/>
        <end position="131"/>
    </location>
</feature>
<accession>A0A2A9NIM7</accession>
<keyword evidence="4" id="KW-0862">Zinc</keyword>
<dbReference type="EMBL" id="KZ302107">
    <property type="protein sequence ID" value="PFH47513.1"/>
    <property type="molecule type" value="Genomic_DNA"/>
</dbReference>
<proteinExistence type="predicted"/>
<evidence type="ECO:0000256" key="1">
    <source>
        <dbReference type="ARBA" id="ARBA00022723"/>
    </source>
</evidence>
<dbReference type="Proteomes" id="UP000242287">
    <property type="component" value="Unassembled WGS sequence"/>
</dbReference>
<dbReference type="AlphaFoldDB" id="A0A2A9NIM7"/>
<organism evidence="8 9">
    <name type="scientific">Amanita thiersii Skay4041</name>
    <dbReference type="NCBI Taxonomy" id="703135"/>
    <lineage>
        <taxon>Eukaryota</taxon>
        <taxon>Fungi</taxon>
        <taxon>Dikarya</taxon>
        <taxon>Basidiomycota</taxon>
        <taxon>Agaricomycotina</taxon>
        <taxon>Agaricomycetes</taxon>
        <taxon>Agaricomycetidae</taxon>
        <taxon>Agaricales</taxon>
        <taxon>Pluteineae</taxon>
        <taxon>Amanitaceae</taxon>
        <taxon>Amanita</taxon>
    </lineage>
</organism>
<dbReference type="SMART" id="SM00355">
    <property type="entry name" value="ZnF_C2H2"/>
    <property type="match status" value="6"/>
</dbReference>
<feature type="region of interest" description="Disordered" evidence="6">
    <location>
        <begin position="112"/>
        <end position="131"/>
    </location>
</feature>
<evidence type="ECO:0000259" key="7">
    <source>
        <dbReference type="PROSITE" id="PS50157"/>
    </source>
</evidence>
<dbReference type="PROSITE" id="PS00028">
    <property type="entry name" value="ZINC_FINGER_C2H2_1"/>
    <property type="match status" value="5"/>
</dbReference>
<gene>
    <name evidence="8" type="ORF">AMATHDRAFT_67594</name>
</gene>
<dbReference type="OrthoDB" id="6077919at2759"/>
<dbReference type="GO" id="GO:0008270">
    <property type="term" value="F:zinc ion binding"/>
    <property type="evidence" value="ECO:0007669"/>
    <property type="project" value="UniProtKB-KW"/>
</dbReference>
<sequence length="227" mass="25534">MGMSHTCATCQKSFGSAKGLKSHLEAKGHSTFKCRRCREVFELYYLLKRHYATEHDQQPSKNYCWSCRKSFKTRRDLQRHNAASAHKHNTPFSCPSCPSRFKTQIALSQHLQSKGHGSESTQTPDIPSTPETLPYRPVIPCFNGSKFECYLCPKTFISAHLLGTHLSSLHGIQIYECPNCMTEFSIFPSLVDHVQIASCQCPLALDDEALDDEENDALVTAFDSLAL</sequence>
<evidence type="ECO:0000256" key="6">
    <source>
        <dbReference type="SAM" id="MobiDB-lite"/>
    </source>
</evidence>
<evidence type="ECO:0000256" key="2">
    <source>
        <dbReference type="ARBA" id="ARBA00022737"/>
    </source>
</evidence>
<feature type="domain" description="C2H2-type" evidence="7">
    <location>
        <begin position="92"/>
        <end position="121"/>
    </location>
</feature>
<dbReference type="STRING" id="703135.A0A2A9NIM7"/>
<dbReference type="Pfam" id="PF00096">
    <property type="entry name" value="zf-C2H2"/>
    <property type="match status" value="1"/>
</dbReference>
<dbReference type="PANTHER" id="PTHR24379:SF121">
    <property type="entry name" value="C2H2-TYPE DOMAIN-CONTAINING PROTEIN"/>
    <property type="match status" value="1"/>
</dbReference>
<dbReference type="InterPro" id="IPR041661">
    <property type="entry name" value="ZN622/Rei1/Reh1_Znf-C2H2"/>
</dbReference>
<evidence type="ECO:0000256" key="5">
    <source>
        <dbReference type="PROSITE-ProRule" id="PRU00042"/>
    </source>
</evidence>
<evidence type="ECO:0000256" key="4">
    <source>
        <dbReference type="ARBA" id="ARBA00022833"/>
    </source>
</evidence>
<feature type="domain" description="C2H2-type" evidence="7">
    <location>
        <begin position="5"/>
        <end position="34"/>
    </location>
</feature>
<keyword evidence="9" id="KW-1185">Reference proteome</keyword>
<feature type="domain" description="C2H2-type" evidence="7">
    <location>
        <begin position="147"/>
        <end position="170"/>
    </location>
</feature>
<dbReference type="InterPro" id="IPR036236">
    <property type="entry name" value="Znf_C2H2_sf"/>
</dbReference>
<dbReference type="PROSITE" id="PS50157">
    <property type="entry name" value="ZINC_FINGER_C2H2_2"/>
    <property type="match status" value="5"/>
</dbReference>
<feature type="domain" description="C2H2-type" evidence="7">
    <location>
        <begin position="32"/>
        <end position="59"/>
    </location>
</feature>
<feature type="domain" description="C2H2-type" evidence="7">
    <location>
        <begin position="62"/>
        <end position="91"/>
    </location>
</feature>
<dbReference type="InterPro" id="IPR013087">
    <property type="entry name" value="Znf_C2H2_type"/>
</dbReference>
<keyword evidence="1" id="KW-0479">Metal-binding</keyword>
<evidence type="ECO:0000313" key="9">
    <source>
        <dbReference type="Proteomes" id="UP000242287"/>
    </source>
</evidence>
<dbReference type="SUPFAM" id="SSF57667">
    <property type="entry name" value="beta-beta-alpha zinc fingers"/>
    <property type="match status" value="2"/>
</dbReference>
<dbReference type="Pfam" id="PF12874">
    <property type="entry name" value="zf-met"/>
    <property type="match status" value="1"/>
</dbReference>
<evidence type="ECO:0000313" key="8">
    <source>
        <dbReference type="EMBL" id="PFH47513.1"/>
    </source>
</evidence>
<keyword evidence="2" id="KW-0677">Repeat</keyword>
<dbReference type="Gene3D" id="3.30.160.60">
    <property type="entry name" value="Classic Zinc Finger"/>
    <property type="match status" value="3"/>
</dbReference>
<dbReference type="Pfam" id="PF12756">
    <property type="entry name" value="zf-C2H2_2"/>
    <property type="match status" value="1"/>
</dbReference>
<protein>
    <recommendedName>
        <fullName evidence="7">C2H2-type domain-containing protein</fullName>
    </recommendedName>
</protein>
<reference evidence="8 9" key="1">
    <citation type="submission" date="2014-02" db="EMBL/GenBank/DDBJ databases">
        <title>Transposable element dynamics among asymbiotic and ectomycorrhizal Amanita fungi.</title>
        <authorList>
            <consortium name="DOE Joint Genome Institute"/>
            <person name="Hess J."/>
            <person name="Skrede I."/>
            <person name="Wolfe B."/>
            <person name="LaButti K."/>
            <person name="Ohm R.A."/>
            <person name="Grigoriev I.V."/>
            <person name="Pringle A."/>
        </authorList>
    </citation>
    <scope>NUCLEOTIDE SEQUENCE [LARGE SCALE GENOMIC DNA]</scope>
    <source>
        <strain evidence="8 9">SKay4041</strain>
    </source>
</reference>
<name>A0A2A9NIM7_9AGAR</name>
<dbReference type="PANTHER" id="PTHR24379">
    <property type="entry name" value="KRAB AND ZINC FINGER DOMAIN-CONTAINING"/>
    <property type="match status" value="1"/>
</dbReference>
<keyword evidence="3 5" id="KW-0863">Zinc-finger</keyword>